<dbReference type="GO" id="GO:0000796">
    <property type="term" value="C:condensin complex"/>
    <property type="evidence" value="ECO:0007669"/>
    <property type="project" value="InterPro"/>
</dbReference>
<evidence type="ECO:0000256" key="5">
    <source>
        <dbReference type="ARBA" id="ARBA00022454"/>
    </source>
</evidence>
<comment type="similarity">
    <text evidence="3">Belongs to the CND2 (condensin subunit 2) family.</text>
</comment>
<dbReference type="GO" id="GO:0003682">
    <property type="term" value="F:chromatin binding"/>
    <property type="evidence" value="ECO:0007669"/>
    <property type="project" value="TreeGrafter"/>
</dbReference>
<reference evidence="12 13" key="1">
    <citation type="submission" date="2015-07" db="EMBL/GenBank/DDBJ databases">
        <title>The genome of Dufourea novaeangliae.</title>
        <authorList>
            <person name="Pan H."/>
            <person name="Kapheim K."/>
        </authorList>
    </citation>
    <scope>NUCLEOTIDE SEQUENCE [LARGE SCALE GENOMIC DNA]</scope>
    <source>
        <strain evidence="12">0120121106</strain>
        <tissue evidence="12">Whole body</tissue>
    </source>
</reference>
<keyword evidence="10" id="KW-0131">Cell cycle</keyword>
<dbReference type="GO" id="GO:0051301">
    <property type="term" value="P:cell division"/>
    <property type="evidence" value="ECO:0007669"/>
    <property type="project" value="UniProtKB-KW"/>
</dbReference>
<dbReference type="GO" id="GO:0005737">
    <property type="term" value="C:cytoplasm"/>
    <property type="evidence" value="ECO:0007669"/>
    <property type="project" value="UniProtKB-SubCell"/>
</dbReference>
<name>A0A154PHT8_DUFNO</name>
<evidence type="ECO:0000256" key="3">
    <source>
        <dbReference type="ARBA" id="ARBA00009471"/>
    </source>
</evidence>
<organism evidence="12 13">
    <name type="scientific">Dufourea novaeangliae</name>
    <name type="common">Sweat bee</name>
    <dbReference type="NCBI Taxonomy" id="178035"/>
    <lineage>
        <taxon>Eukaryota</taxon>
        <taxon>Metazoa</taxon>
        <taxon>Ecdysozoa</taxon>
        <taxon>Arthropoda</taxon>
        <taxon>Hexapoda</taxon>
        <taxon>Insecta</taxon>
        <taxon>Pterygota</taxon>
        <taxon>Neoptera</taxon>
        <taxon>Endopterygota</taxon>
        <taxon>Hymenoptera</taxon>
        <taxon>Apocrita</taxon>
        <taxon>Aculeata</taxon>
        <taxon>Apoidea</taxon>
        <taxon>Anthophila</taxon>
        <taxon>Halictidae</taxon>
        <taxon>Rophitinae</taxon>
        <taxon>Dufourea</taxon>
    </lineage>
</organism>
<dbReference type="InterPro" id="IPR022816">
    <property type="entry name" value="Condensin_barren_su2"/>
</dbReference>
<evidence type="ECO:0000256" key="1">
    <source>
        <dbReference type="ARBA" id="ARBA00004286"/>
    </source>
</evidence>
<keyword evidence="13" id="KW-1185">Reference proteome</keyword>
<sequence>MENKINMKNAFNLEIIDFMTYMIKKQDDNMSNLQVASTSLDVSTKVYGYRVDDVYTEIMKLVGGMDKQEKEFVRSGSQDDTDVQVNQVNGSDEQGKKKKKKSKQTIFSTVKNLKGSVEIMKPTLWLMGDDDWQTTDALYQVMLPNHANSKFYLHLYNDVIVDTVKTEENDKNGEENIPNVDFSGSEICPPLAKFQFLYWTDVNEEEQEEDQVEENNGNKFQFDLDASLQSENEMVDSSINLFNIEVEDNVEAYVKVQKPVEKIVDLCKIITNTELTKKSEYSFLQTGNNIHWAGPCHWKVNNFKKHIGGSKIIETCHQEQGVKRKEIELSFDDNVKQAVMAKFVLNRTGRIELKSAEREWYEETLPRDMHYNISSTTKLYLYELTAMGTQNRNDLNVTHVFDDIDNYNYTNDNDVSNYCPNIPNEDYELPEENHNEDAIDLRFEGEIHENFIGDNLVAVPKLTNKISIAYSVRANKIDMRQLKKSIWNRLITTNDKETINTQNMVEQETENKMKEQKSFSEIYRELPNMLTKANMEALSFPISFVSLLHLANEKTLKIQSLPDMSDIIVAAN</sequence>
<dbReference type="PANTHER" id="PTHR13108:SF9">
    <property type="entry name" value="CONDENSIN COMPLEX SUBUNIT 2"/>
    <property type="match status" value="1"/>
</dbReference>
<keyword evidence="8" id="KW-0498">Mitosis</keyword>
<evidence type="ECO:0000313" key="13">
    <source>
        <dbReference type="Proteomes" id="UP000076502"/>
    </source>
</evidence>
<dbReference type="STRING" id="178035.A0A154PHT8"/>
<proteinExistence type="inferred from homology"/>
<keyword evidence="9" id="KW-0226">DNA condensation</keyword>
<dbReference type="OrthoDB" id="362021at2759"/>
<evidence type="ECO:0000256" key="2">
    <source>
        <dbReference type="ARBA" id="ARBA00004496"/>
    </source>
</evidence>
<feature type="compositionally biased region" description="Polar residues" evidence="11">
    <location>
        <begin position="75"/>
        <end position="92"/>
    </location>
</feature>
<evidence type="ECO:0000256" key="4">
    <source>
        <dbReference type="ARBA" id="ARBA00016065"/>
    </source>
</evidence>
<keyword evidence="7" id="KW-0132">Cell division</keyword>
<dbReference type="Proteomes" id="UP000076502">
    <property type="component" value="Unassembled WGS sequence"/>
</dbReference>
<dbReference type="GO" id="GO:0007076">
    <property type="term" value="P:mitotic chromosome condensation"/>
    <property type="evidence" value="ECO:0007669"/>
    <property type="project" value="InterPro"/>
</dbReference>
<keyword evidence="5" id="KW-0158">Chromosome</keyword>
<protein>
    <recommendedName>
        <fullName evidence="4">Condensin complex subunit 2</fullName>
    </recommendedName>
</protein>
<evidence type="ECO:0000256" key="8">
    <source>
        <dbReference type="ARBA" id="ARBA00022776"/>
    </source>
</evidence>
<evidence type="ECO:0000256" key="6">
    <source>
        <dbReference type="ARBA" id="ARBA00022490"/>
    </source>
</evidence>
<dbReference type="AlphaFoldDB" id="A0A154PHT8"/>
<dbReference type="PANTHER" id="PTHR13108">
    <property type="entry name" value="CONDENSIN COMPLEX SUBUNIT 2"/>
    <property type="match status" value="1"/>
</dbReference>
<dbReference type="EMBL" id="KQ434899">
    <property type="protein sequence ID" value="KZC10888.1"/>
    <property type="molecule type" value="Genomic_DNA"/>
</dbReference>
<gene>
    <name evidence="12" type="ORF">WN55_01587</name>
</gene>
<comment type="subcellular location">
    <subcellularLocation>
        <location evidence="1">Chromosome</location>
    </subcellularLocation>
    <subcellularLocation>
        <location evidence="2">Cytoplasm</location>
    </subcellularLocation>
</comment>
<evidence type="ECO:0000256" key="11">
    <source>
        <dbReference type="SAM" id="MobiDB-lite"/>
    </source>
</evidence>
<feature type="region of interest" description="Disordered" evidence="11">
    <location>
        <begin position="75"/>
        <end position="101"/>
    </location>
</feature>
<dbReference type="Pfam" id="PF05786">
    <property type="entry name" value="Cnd2"/>
    <property type="match status" value="2"/>
</dbReference>
<keyword evidence="6" id="KW-0963">Cytoplasm</keyword>
<evidence type="ECO:0000256" key="7">
    <source>
        <dbReference type="ARBA" id="ARBA00022618"/>
    </source>
</evidence>
<evidence type="ECO:0000313" key="12">
    <source>
        <dbReference type="EMBL" id="KZC10888.1"/>
    </source>
</evidence>
<evidence type="ECO:0000256" key="10">
    <source>
        <dbReference type="ARBA" id="ARBA00023306"/>
    </source>
</evidence>
<accession>A0A154PHT8</accession>
<evidence type="ECO:0000256" key="9">
    <source>
        <dbReference type="ARBA" id="ARBA00023067"/>
    </source>
</evidence>